<reference evidence="3 4" key="1">
    <citation type="journal article" date="2019" name="Int. J. Syst. Evol. Microbiol.">
        <title>The Global Catalogue of Microorganisms (GCM) 10K type strain sequencing project: providing services to taxonomists for standard genome sequencing and annotation.</title>
        <authorList>
            <consortium name="The Broad Institute Genomics Platform"/>
            <consortium name="The Broad Institute Genome Sequencing Center for Infectious Disease"/>
            <person name="Wu L."/>
            <person name="Ma J."/>
        </authorList>
    </citation>
    <scope>NUCLEOTIDE SEQUENCE [LARGE SCALE GENOMIC DNA]</scope>
    <source>
        <strain evidence="3 4">JCM 15628</strain>
    </source>
</reference>
<dbReference type="PANTHER" id="PTHR28208">
    <property type="entry name" value="PHOSPHATIDATE PHOSPHATASE APP1"/>
    <property type="match status" value="1"/>
</dbReference>
<evidence type="ECO:0000256" key="1">
    <source>
        <dbReference type="SAM" id="MobiDB-lite"/>
    </source>
</evidence>
<protein>
    <submittedName>
        <fullName evidence="3">DUF2183 domain-containing protein</fullName>
    </submittedName>
</protein>
<dbReference type="InterPro" id="IPR052935">
    <property type="entry name" value="Mg2+_PAP"/>
</dbReference>
<sequence length="374" mass="40750">MSRPHAAAIVEDAVHEQVERVLRSRGWGNRVITHVGYGSSSFVRVFARVVLGRKGREQTEGPEARQDATGALSPAHYDRGWRAFITSPATGVPVKVTVGEREVYGRSDRGGHVDIVARDHGLQPGWQQVVVEVQGTDPVAADVFIVADDVTFGIVSDIDDTVITTMLPRPMIAAFNTFVRKGKARHAVWGMAPMYRRLLAAHPGAPIVYVSTGAWNTAATLNRFLVENGFPLGPLMLTDWGPTNTGWFRSGQAHKRTSLDRLARDFPDIKWLLVGDDGQHDPQLYADFAEARPERVDAICIRHLSAKEQVLANPIKIDSPTRPWVSRSVPTFSAVDGHGLLRVLDSVGKVGEPVASDEQPSRPGRSVRASGAAG</sequence>
<dbReference type="EMBL" id="BAAAPU010000007">
    <property type="protein sequence ID" value="GAA1976889.1"/>
    <property type="molecule type" value="Genomic_DNA"/>
</dbReference>
<dbReference type="InterPro" id="IPR019236">
    <property type="entry name" value="APP1_cat"/>
</dbReference>
<name>A0ABN2RY25_9MICO</name>
<proteinExistence type="predicted"/>
<dbReference type="PANTHER" id="PTHR28208:SF3">
    <property type="entry name" value="PHOSPHATIDATE PHOSPHATASE APP1"/>
    <property type="match status" value="1"/>
</dbReference>
<evidence type="ECO:0000313" key="4">
    <source>
        <dbReference type="Proteomes" id="UP001500013"/>
    </source>
</evidence>
<feature type="domain" description="Phosphatidate phosphatase APP1 catalytic" evidence="2">
    <location>
        <begin position="152"/>
        <end position="303"/>
    </location>
</feature>
<feature type="region of interest" description="Disordered" evidence="1">
    <location>
        <begin position="352"/>
        <end position="374"/>
    </location>
</feature>
<keyword evidence="4" id="KW-1185">Reference proteome</keyword>
<dbReference type="Pfam" id="PF09949">
    <property type="entry name" value="APP1_cat"/>
    <property type="match status" value="1"/>
</dbReference>
<dbReference type="Proteomes" id="UP001500013">
    <property type="component" value="Unassembled WGS sequence"/>
</dbReference>
<gene>
    <name evidence="3" type="ORF">GCM10009817_16510</name>
</gene>
<evidence type="ECO:0000259" key="2">
    <source>
        <dbReference type="Pfam" id="PF09949"/>
    </source>
</evidence>
<evidence type="ECO:0000313" key="3">
    <source>
        <dbReference type="EMBL" id="GAA1976889.1"/>
    </source>
</evidence>
<accession>A0ABN2RY25</accession>
<comment type="caution">
    <text evidence="3">The sequence shown here is derived from an EMBL/GenBank/DDBJ whole genome shotgun (WGS) entry which is preliminary data.</text>
</comment>
<dbReference type="RefSeq" id="WP_344060374.1">
    <property type="nucleotide sequence ID" value="NZ_BAAAPU010000007.1"/>
</dbReference>
<organism evidence="3 4">
    <name type="scientific">Terrabacter lapilli</name>
    <dbReference type="NCBI Taxonomy" id="436231"/>
    <lineage>
        <taxon>Bacteria</taxon>
        <taxon>Bacillati</taxon>
        <taxon>Actinomycetota</taxon>
        <taxon>Actinomycetes</taxon>
        <taxon>Micrococcales</taxon>
        <taxon>Intrasporangiaceae</taxon>
        <taxon>Terrabacter</taxon>
    </lineage>
</organism>